<evidence type="ECO:0000313" key="2">
    <source>
        <dbReference type="EMBL" id="RDU98284.1"/>
    </source>
</evidence>
<evidence type="ECO:0000259" key="1">
    <source>
        <dbReference type="Pfam" id="PF24390"/>
    </source>
</evidence>
<gene>
    <name evidence="2" type="ORF">DWV00_13275</name>
</gene>
<dbReference type="Gene3D" id="1.10.3210.10">
    <property type="entry name" value="Hypothetical protein af1432"/>
    <property type="match status" value="1"/>
</dbReference>
<reference evidence="2 3" key="1">
    <citation type="submission" date="2018-08" db="EMBL/GenBank/DDBJ databases">
        <title>Paraburkholderia sp. DHOM06 isolated from forest soil.</title>
        <authorList>
            <person name="Gao Z.-H."/>
            <person name="Qiu L.-H."/>
        </authorList>
    </citation>
    <scope>NUCLEOTIDE SEQUENCE [LARGE SCALE GENOMIC DNA]</scope>
    <source>
        <strain evidence="2 3">DHOM06</strain>
    </source>
</reference>
<dbReference type="OrthoDB" id="9803619at2"/>
<comment type="caution">
    <text evidence="2">The sequence shown here is derived from an EMBL/GenBank/DDBJ whole genome shotgun (WGS) entry which is preliminary data.</text>
</comment>
<dbReference type="EMBL" id="QRGA01000007">
    <property type="protein sequence ID" value="RDU98284.1"/>
    <property type="molecule type" value="Genomic_DNA"/>
</dbReference>
<dbReference type="Pfam" id="PF24390">
    <property type="entry name" value="PRTase-CE"/>
    <property type="match status" value="1"/>
</dbReference>
<dbReference type="PANTHER" id="PTHR11373">
    <property type="entry name" value="DEOXYNUCLEOSIDE TRIPHOSPHATE TRIPHOSPHOHYDROLASE"/>
    <property type="match status" value="1"/>
</dbReference>
<dbReference type="InterPro" id="IPR056920">
    <property type="entry name" value="PRTase-CE"/>
</dbReference>
<organism evidence="2 3">
    <name type="scientific">Trinickia dinghuensis</name>
    <dbReference type="NCBI Taxonomy" id="2291023"/>
    <lineage>
        <taxon>Bacteria</taxon>
        <taxon>Pseudomonadati</taxon>
        <taxon>Pseudomonadota</taxon>
        <taxon>Betaproteobacteria</taxon>
        <taxon>Burkholderiales</taxon>
        <taxon>Burkholderiaceae</taxon>
        <taxon>Trinickia</taxon>
    </lineage>
</organism>
<dbReference type="SUPFAM" id="SSF109604">
    <property type="entry name" value="HD-domain/PDEase-like"/>
    <property type="match status" value="1"/>
</dbReference>
<dbReference type="Proteomes" id="UP000256838">
    <property type="component" value="Unassembled WGS sequence"/>
</dbReference>
<evidence type="ECO:0000313" key="3">
    <source>
        <dbReference type="Proteomes" id="UP000256838"/>
    </source>
</evidence>
<dbReference type="GO" id="GO:0008832">
    <property type="term" value="F:dGTPase activity"/>
    <property type="evidence" value="ECO:0007669"/>
    <property type="project" value="TreeGrafter"/>
</dbReference>
<proteinExistence type="predicted"/>
<dbReference type="RefSeq" id="WP_115534042.1">
    <property type="nucleotide sequence ID" value="NZ_QRGA01000007.1"/>
</dbReference>
<dbReference type="PANTHER" id="PTHR11373:SF4">
    <property type="entry name" value="DEOXYNUCLEOSIDE TRIPHOSPHATE TRIPHOSPHOHYDROLASE SAMHD1"/>
    <property type="match status" value="1"/>
</dbReference>
<dbReference type="GO" id="GO:0006203">
    <property type="term" value="P:dGTP catabolic process"/>
    <property type="evidence" value="ECO:0007669"/>
    <property type="project" value="TreeGrafter"/>
</dbReference>
<keyword evidence="3" id="KW-1185">Reference proteome</keyword>
<dbReference type="AlphaFoldDB" id="A0A3D8K068"/>
<name>A0A3D8K068_9BURK</name>
<accession>A0A3D8K068</accession>
<dbReference type="InterPro" id="IPR050135">
    <property type="entry name" value="dGTPase-like"/>
</dbReference>
<feature type="domain" description="PRTase-CE" evidence="1">
    <location>
        <begin position="649"/>
        <end position="920"/>
    </location>
</feature>
<sequence>MSAEISPDEIGKIAEALASRYLEPYLAVVEERQFSRKEVNDSLWGTIVLTPIEVAVLDSPLLQRLRSIRQLGVVHWVYPGAVHTRFEHGLGMLFQVQQLITALNTAWKLQQTEGTQVSPLIDGRSAQLLRLCALLRDVGQVAFSQASEGALENLAGFTTLSSDFTKELLDDEHGEDRQFSEIFAYHIVRSSAMRSLFGTLLRRFAPEVRFNRDDDDAANASEVLKRIARTFIGRKIDDHLPLLHELVSGPYSAERLDQLVRDARFAGTPSLLDIPRLIQKLSVRCMRADELPQDIAGQISVSPGEDTWLFGVKRSGASVLDELQLAQVLAYTKIYRHPKVVAIEQMVRSFIEAASKLVTPRQLLMFLYSEADDAIVSFSRAALAEALGLGAIQLRSDQEEQLRRAEAILRAIRERSLWVQAFQYPGSYLARDDEDPRARNLDQFLELLMHPEKREHFAQRLRDEVRTMTVLLGNKSAFTDAAFDSMVMIHVPGQIAGETQTGRAFLIQKSGEPVPLSQSMATRGNWAEQYMSEQPRAYIFCPPKIADMVYVAAEKLVRVELDAKLPGLFIEASKREGKVVRDLKRALQPLDYWKGTPYDIHPKPERMDRLDASRTIVKFDELRQSFQEPEADPSQDQASGQIPKNRRTSAWLRQFETSDHVDCALTVLRSFKLLTRDDTVAAVRSFISISTEFEGACVIPFGSMKDSSVMDAYFAPDVGRPFIDGVHTIEEYAALDTSRPLIFLDNFIASGNQATDVLAAWFGREDLRKQELHEKREALAPQTIELLRRTKIAFVFVAGWNNGIDAVRKITKELGVDAQVHCYLTESDLPFAKECLLKAKHDPAKVDGFLKRCREIGRELVASQVRTKPLDAKTASDRELGYGNRAMLLATLVNVPTQSLTAVWMPGKVDGSDWSPLMRRRKKI</sequence>
<protein>
    <recommendedName>
        <fullName evidence="1">PRTase-CE domain-containing protein</fullName>
    </recommendedName>
</protein>